<keyword evidence="4" id="KW-1185">Reference proteome</keyword>
<name>A0A5R8WSY4_9BACT</name>
<comment type="caution">
    <text evidence="3">The sequence shown here is derived from an EMBL/GenBank/DDBJ whole genome shotgun (WGS) entry which is preliminary data.</text>
</comment>
<evidence type="ECO:0000256" key="1">
    <source>
        <dbReference type="SAM" id="MobiDB-lite"/>
    </source>
</evidence>
<evidence type="ECO:0000313" key="3">
    <source>
        <dbReference type="EMBL" id="TLM94036.1"/>
    </source>
</evidence>
<evidence type="ECO:0000313" key="4">
    <source>
        <dbReference type="Proteomes" id="UP000305517"/>
    </source>
</evidence>
<dbReference type="RefSeq" id="WP_138076636.1">
    <property type="nucleotide sequence ID" value="NZ_VAJM01000003.1"/>
</dbReference>
<sequence>MSYSFYFPWRRAALALLLTAAPALTWAQTTPTPNRVDGYGAPAAAPSPPNPHNNGETELNILTSYYQQDGNHGAVEGGIGTQHLTDLTPTIILNVPLDSVTRLSANVGMDVYASASTDRIDYVLSTPSSQDTRYHADFGYSRQLADQRTIVGLGAGFSKEYDYLSFNVTGSWARTSADGNRQLSVAAQAFFDRATLILPVELRTGGGGEHGSGYDTRQSYNLNLVYSQVLTQRVQAAISTELVAQRGLLSTPFHRVYFRETGEARGTAKTELLPRQRYKYPVGLRLNYYATDLVQLRSYYRFYNDNFGIRAHTVELETPVKLTPFFVLYPFYRYHTQTAAKYFAPYLQHSISDEYYTSDYDLAGFSANKVGLGLRYSPVYGIGRFKTPFGGRVAKFKALDLRYAYYRQSTGLTANLVSADLSFTMP</sequence>
<reference evidence="3 4" key="1">
    <citation type="submission" date="2019-05" db="EMBL/GenBank/DDBJ databases">
        <title>Hymenobacter edaphi sp. nov., isolated from abandoned arsenic-contaminated farmland soil.</title>
        <authorList>
            <person name="Nie L."/>
        </authorList>
    </citation>
    <scope>NUCLEOTIDE SEQUENCE [LARGE SCALE GENOMIC DNA]</scope>
    <source>
        <strain evidence="3 4">1-3-3-8</strain>
    </source>
</reference>
<gene>
    <name evidence="3" type="ORF">FDY95_08395</name>
</gene>
<protein>
    <submittedName>
        <fullName evidence="3">DUF3570 domain-containing protein</fullName>
    </submittedName>
</protein>
<evidence type="ECO:0000256" key="2">
    <source>
        <dbReference type="SAM" id="SignalP"/>
    </source>
</evidence>
<dbReference type="OrthoDB" id="5450709at2"/>
<dbReference type="Pfam" id="PF12094">
    <property type="entry name" value="DUF3570"/>
    <property type="match status" value="1"/>
</dbReference>
<feature type="chain" id="PRO_5024452088" evidence="2">
    <location>
        <begin position="28"/>
        <end position="426"/>
    </location>
</feature>
<proteinExistence type="predicted"/>
<dbReference type="InterPro" id="IPR021953">
    <property type="entry name" value="DUF3570"/>
</dbReference>
<feature type="signal peptide" evidence="2">
    <location>
        <begin position="1"/>
        <end position="27"/>
    </location>
</feature>
<organism evidence="3 4">
    <name type="scientific">Hymenobacter jeollabukensis</name>
    <dbReference type="NCBI Taxonomy" id="2025313"/>
    <lineage>
        <taxon>Bacteria</taxon>
        <taxon>Pseudomonadati</taxon>
        <taxon>Bacteroidota</taxon>
        <taxon>Cytophagia</taxon>
        <taxon>Cytophagales</taxon>
        <taxon>Hymenobacteraceae</taxon>
        <taxon>Hymenobacter</taxon>
    </lineage>
</organism>
<keyword evidence="2" id="KW-0732">Signal</keyword>
<dbReference type="EMBL" id="VAJM01000003">
    <property type="protein sequence ID" value="TLM94036.1"/>
    <property type="molecule type" value="Genomic_DNA"/>
</dbReference>
<accession>A0A5R8WSY4</accession>
<dbReference type="AlphaFoldDB" id="A0A5R8WSY4"/>
<dbReference type="Proteomes" id="UP000305517">
    <property type="component" value="Unassembled WGS sequence"/>
</dbReference>
<feature type="region of interest" description="Disordered" evidence="1">
    <location>
        <begin position="31"/>
        <end position="55"/>
    </location>
</feature>